<feature type="transmembrane region" description="Helical" evidence="1">
    <location>
        <begin position="7"/>
        <end position="26"/>
    </location>
</feature>
<name>A0ABQ0SC36_NOVHA</name>
<reference evidence="2 3" key="1">
    <citation type="submission" date="2019-06" db="EMBL/GenBank/DDBJ databases">
        <title>Whole genome shotgun sequence of Komagataeibacter hansenii NBRC 14820.</title>
        <authorList>
            <person name="Hosoyama A."/>
            <person name="Uohara A."/>
            <person name="Ohji S."/>
            <person name="Ichikawa N."/>
        </authorList>
    </citation>
    <scope>NUCLEOTIDE SEQUENCE [LARGE SCALE GENOMIC DNA]</scope>
    <source>
        <strain evidence="2 3">NBRC 14820</strain>
    </source>
</reference>
<protein>
    <submittedName>
        <fullName evidence="2">Uncharacterized protein</fullName>
    </submittedName>
</protein>
<keyword evidence="1" id="KW-0812">Transmembrane</keyword>
<comment type="caution">
    <text evidence="2">The sequence shown here is derived from an EMBL/GenBank/DDBJ whole genome shotgun (WGS) entry which is preliminary data.</text>
</comment>
<keyword evidence="1" id="KW-1133">Transmembrane helix</keyword>
<dbReference type="EMBL" id="BJNN01000045">
    <property type="protein sequence ID" value="GEC62806.1"/>
    <property type="molecule type" value="Genomic_DNA"/>
</dbReference>
<keyword evidence="3" id="KW-1185">Reference proteome</keyword>
<dbReference type="Proteomes" id="UP000319478">
    <property type="component" value="Unassembled WGS sequence"/>
</dbReference>
<gene>
    <name evidence="2" type="ORF">GHA01_06550</name>
</gene>
<evidence type="ECO:0000313" key="2">
    <source>
        <dbReference type="EMBL" id="GEC62806.1"/>
    </source>
</evidence>
<sequence>MRNIVKFMSNVIFIFILFSIISLFIYKYANTFSLSEIGTGKIHCDLNENLRTCRFTPVDTASLSAGVNTYTSYIINYNEIDEKNKIYIGSNCSNFNLPSDGICTFSVFGKIDKKNHLIKSIKIKMPE</sequence>
<keyword evidence="1" id="KW-0472">Membrane</keyword>
<accession>A0ABQ0SC36</accession>
<proteinExistence type="predicted"/>
<evidence type="ECO:0000256" key="1">
    <source>
        <dbReference type="SAM" id="Phobius"/>
    </source>
</evidence>
<organism evidence="2 3">
    <name type="scientific">Novacetimonas hansenii</name>
    <name type="common">Komagataeibacter hansenii</name>
    <dbReference type="NCBI Taxonomy" id="436"/>
    <lineage>
        <taxon>Bacteria</taxon>
        <taxon>Pseudomonadati</taxon>
        <taxon>Pseudomonadota</taxon>
        <taxon>Alphaproteobacteria</taxon>
        <taxon>Acetobacterales</taxon>
        <taxon>Acetobacteraceae</taxon>
        <taxon>Novacetimonas</taxon>
    </lineage>
</organism>
<evidence type="ECO:0000313" key="3">
    <source>
        <dbReference type="Proteomes" id="UP000319478"/>
    </source>
</evidence>